<keyword evidence="5 9" id="KW-0963">Cytoplasm</keyword>
<dbReference type="Proteomes" id="UP001157353">
    <property type="component" value="Unassembled WGS sequence"/>
</dbReference>
<name>A0ABQ6E1J8_9GAMM</name>
<organism evidence="11 12">
    <name type="scientific">Psychromonas marina</name>
    <dbReference type="NCBI Taxonomy" id="88364"/>
    <lineage>
        <taxon>Bacteria</taxon>
        <taxon>Pseudomonadati</taxon>
        <taxon>Pseudomonadota</taxon>
        <taxon>Gammaproteobacteria</taxon>
        <taxon>Alteromonadales</taxon>
        <taxon>Psychromonadaceae</taxon>
        <taxon>Psychromonas</taxon>
    </lineage>
</organism>
<comment type="caution">
    <text evidence="11">The sequence shown here is derived from an EMBL/GenBank/DDBJ whole genome shotgun (WGS) entry which is preliminary data.</text>
</comment>
<protein>
    <recommendedName>
        <fullName evidence="9">2-dehydro-3-deoxyphosphooctonate aldolase</fullName>
        <ecNumber evidence="9">2.5.1.55</ecNumber>
    </recommendedName>
    <alternativeName>
        <fullName evidence="9">3-deoxy-D-manno-octulosonic acid 8-phosphate synthase</fullName>
    </alternativeName>
    <alternativeName>
        <fullName evidence="9">KDO-8-phosphate synthase</fullName>
        <shortName evidence="9">KDO 8-P synthase</shortName>
        <shortName evidence="9">KDOPS</shortName>
    </alternativeName>
    <alternativeName>
        <fullName evidence="9">Phospho-2-dehydro-3-deoxyoctonate aldolase</fullName>
    </alternativeName>
</protein>
<evidence type="ECO:0000256" key="8">
    <source>
        <dbReference type="ARBA" id="ARBA00049112"/>
    </source>
</evidence>
<keyword evidence="12" id="KW-1185">Reference proteome</keyword>
<comment type="pathway">
    <text evidence="2">Bacterial outer membrane biogenesis; lipopolysaccharide biosynthesis.</text>
</comment>
<dbReference type="EMBL" id="BSPQ01000010">
    <property type="protein sequence ID" value="GLS91217.1"/>
    <property type="molecule type" value="Genomic_DNA"/>
</dbReference>
<comment type="catalytic activity">
    <reaction evidence="8 9">
        <text>D-arabinose 5-phosphate + phosphoenolpyruvate + H2O = 3-deoxy-alpha-D-manno-2-octulosonate-8-phosphate + phosphate</text>
        <dbReference type="Rhea" id="RHEA:14053"/>
        <dbReference type="ChEBI" id="CHEBI:15377"/>
        <dbReference type="ChEBI" id="CHEBI:43474"/>
        <dbReference type="ChEBI" id="CHEBI:57693"/>
        <dbReference type="ChEBI" id="CHEBI:58702"/>
        <dbReference type="ChEBI" id="CHEBI:85985"/>
        <dbReference type="EC" id="2.5.1.55"/>
    </reaction>
</comment>
<feature type="domain" description="DAHP synthetase I/KDSA" evidence="10">
    <location>
        <begin position="11"/>
        <end position="274"/>
    </location>
</feature>
<sequence length="282" mass="31049">MKAQKIVKVGNVNVANDLPFVLFGGMNVLESRDLAMKMVEHYVEVTSALNIPYVFKASFDKANRSSINSYRGPGLEEGLRIFEEIKNTFNVPIITDVHEPYQAKPVAEVVDVIQLPAFLSRQTDLVKAMAETNAVINVKKAQFLAPHEMAHIITKFNEAGNDEIILCERGSCFGYNNLVVDMLGFSTMKETGYPVIFDVTHSLQKPGARADSADGRRSQVVQLGLAGMSQSIAGLFLESHPDPSNAKCDGPCALPLDKLKPFLTQMKQMDELAKSLEVIDTE</sequence>
<evidence type="ECO:0000313" key="11">
    <source>
        <dbReference type="EMBL" id="GLS91217.1"/>
    </source>
</evidence>
<evidence type="ECO:0000256" key="4">
    <source>
        <dbReference type="ARBA" id="ARBA00010499"/>
    </source>
</evidence>
<comment type="subcellular location">
    <subcellularLocation>
        <location evidence="1 9">Cytoplasm</location>
    </subcellularLocation>
</comment>
<evidence type="ECO:0000313" key="12">
    <source>
        <dbReference type="Proteomes" id="UP001157353"/>
    </source>
</evidence>
<dbReference type="Gene3D" id="3.20.20.70">
    <property type="entry name" value="Aldolase class I"/>
    <property type="match status" value="1"/>
</dbReference>
<dbReference type="InterPro" id="IPR006218">
    <property type="entry name" value="DAHP1/KDSA"/>
</dbReference>
<evidence type="ECO:0000256" key="9">
    <source>
        <dbReference type="HAMAP-Rule" id="MF_00056"/>
    </source>
</evidence>
<comment type="pathway">
    <text evidence="3 9">Carbohydrate biosynthesis; 3-deoxy-D-manno-octulosonate biosynthesis; 3-deoxy-D-manno-octulosonate from D-ribulose 5-phosphate: step 2/3.</text>
</comment>
<evidence type="ECO:0000256" key="1">
    <source>
        <dbReference type="ARBA" id="ARBA00004496"/>
    </source>
</evidence>
<dbReference type="InterPro" id="IPR006269">
    <property type="entry name" value="KDO8P_synthase"/>
</dbReference>
<dbReference type="PANTHER" id="PTHR21057">
    <property type="entry name" value="PHOSPHO-2-DEHYDRO-3-DEOXYHEPTONATE ALDOLASE"/>
    <property type="match status" value="1"/>
</dbReference>
<comment type="similarity">
    <text evidence="4 9">Belongs to the KdsA family.</text>
</comment>
<dbReference type="InterPro" id="IPR013785">
    <property type="entry name" value="Aldolase_TIM"/>
</dbReference>
<dbReference type="SUPFAM" id="SSF51569">
    <property type="entry name" value="Aldolase"/>
    <property type="match status" value="1"/>
</dbReference>
<dbReference type="Pfam" id="PF00793">
    <property type="entry name" value="DAHP_synth_1"/>
    <property type="match status" value="1"/>
</dbReference>
<evidence type="ECO:0000256" key="3">
    <source>
        <dbReference type="ARBA" id="ARBA00004845"/>
    </source>
</evidence>
<accession>A0ABQ6E1J8</accession>
<reference evidence="12" key="1">
    <citation type="journal article" date="2019" name="Int. J. Syst. Evol. Microbiol.">
        <title>The Global Catalogue of Microorganisms (GCM) 10K type strain sequencing project: providing services to taxonomists for standard genome sequencing and annotation.</title>
        <authorList>
            <consortium name="The Broad Institute Genomics Platform"/>
            <consortium name="The Broad Institute Genome Sequencing Center for Infectious Disease"/>
            <person name="Wu L."/>
            <person name="Ma J."/>
        </authorList>
    </citation>
    <scope>NUCLEOTIDE SEQUENCE [LARGE SCALE GENOMIC DNA]</scope>
    <source>
        <strain evidence="12">NBRC 103166</strain>
    </source>
</reference>
<dbReference type="NCBIfam" id="NF003543">
    <property type="entry name" value="PRK05198.1"/>
    <property type="match status" value="1"/>
</dbReference>
<evidence type="ECO:0000256" key="6">
    <source>
        <dbReference type="ARBA" id="ARBA00022679"/>
    </source>
</evidence>
<evidence type="ECO:0000256" key="7">
    <source>
        <dbReference type="ARBA" id="ARBA00022985"/>
    </source>
</evidence>
<gene>
    <name evidence="9 11" type="primary">kdsA</name>
    <name evidence="11" type="ORF">GCM10007916_22860</name>
</gene>
<dbReference type="HAMAP" id="MF_00056">
    <property type="entry name" value="KDO8P_synth"/>
    <property type="match status" value="1"/>
</dbReference>
<dbReference type="NCBIfam" id="TIGR01362">
    <property type="entry name" value="KDO8P_synth"/>
    <property type="match status" value="1"/>
</dbReference>
<keyword evidence="6 9" id="KW-0808">Transferase</keyword>
<evidence type="ECO:0000256" key="2">
    <source>
        <dbReference type="ARBA" id="ARBA00004756"/>
    </source>
</evidence>
<proteinExistence type="inferred from homology"/>
<dbReference type="RefSeq" id="WP_284204338.1">
    <property type="nucleotide sequence ID" value="NZ_BSPQ01000010.1"/>
</dbReference>
<evidence type="ECO:0000259" key="10">
    <source>
        <dbReference type="Pfam" id="PF00793"/>
    </source>
</evidence>
<keyword evidence="7 9" id="KW-0448">Lipopolysaccharide biosynthesis</keyword>
<dbReference type="EC" id="2.5.1.55" evidence="9"/>
<evidence type="ECO:0000256" key="5">
    <source>
        <dbReference type="ARBA" id="ARBA00022490"/>
    </source>
</evidence>